<dbReference type="SUPFAM" id="SSF56519">
    <property type="entry name" value="Penicillin binding protein dimerisation domain"/>
    <property type="match status" value="1"/>
</dbReference>
<keyword evidence="14" id="KW-1185">Reference proteome</keyword>
<keyword evidence="3" id="KW-1003">Cell membrane</keyword>
<dbReference type="Gene3D" id="3.90.1310.10">
    <property type="entry name" value="Penicillin-binding protein 2a (Domain 2)"/>
    <property type="match status" value="1"/>
</dbReference>
<dbReference type="Pfam" id="PF03717">
    <property type="entry name" value="PBP_dimer"/>
    <property type="match status" value="1"/>
</dbReference>
<dbReference type="InterPro" id="IPR050515">
    <property type="entry name" value="Beta-lactam/transpept"/>
</dbReference>
<dbReference type="GO" id="GO:0071972">
    <property type="term" value="F:peptidoglycan L,D-transpeptidase activity"/>
    <property type="evidence" value="ECO:0007669"/>
    <property type="project" value="TreeGrafter"/>
</dbReference>
<feature type="non-terminal residue" evidence="13">
    <location>
        <position position="361"/>
    </location>
</feature>
<keyword evidence="8 10" id="KW-0472">Membrane</keyword>
<evidence type="ECO:0000313" key="14">
    <source>
        <dbReference type="Proteomes" id="UP000677054"/>
    </source>
</evidence>
<feature type="domain" description="Penicillin-binding protein dimerisation" evidence="12">
    <location>
        <begin position="61"/>
        <end position="238"/>
    </location>
</feature>
<protein>
    <recommendedName>
        <fullName evidence="15">Penicillin-binding protein 2</fullName>
    </recommendedName>
</protein>
<dbReference type="AlphaFoldDB" id="A0A7R9AI84"/>
<dbReference type="Gene3D" id="3.30.1390.30">
    <property type="entry name" value="Penicillin-binding protein 2a, domain 3"/>
    <property type="match status" value="1"/>
</dbReference>
<dbReference type="SUPFAM" id="SSF56601">
    <property type="entry name" value="beta-lactamase/transpeptidase-like"/>
    <property type="match status" value="1"/>
</dbReference>
<evidence type="ECO:0000313" key="13">
    <source>
        <dbReference type="EMBL" id="CAD7254719.1"/>
    </source>
</evidence>
<evidence type="ECO:0000256" key="9">
    <source>
        <dbReference type="ARBA" id="ARBA00023316"/>
    </source>
</evidence>
<dbReference type="PANTHER" id="PTHR30627:SF2">
    <property type="entry name" value="PEPTIDOGLYCAN D,D-TRANSPEPTIDASE MRDA"/>
    <property type="match status" value="1"/>
</dbReference>
<evidence type="ECO:0000256" key="2">
    <source>
        <dbReference type="ARBA" id="ARBA00004236"/>
    </source>
</evidence>
<keyword evidence="4 10" id="KW-0812">Transmembrane</keyword>
<evidence type="ECO:0000259" key="11">
    <source>
        <dbReference type="Pfam" id="PF00905"/>
    </source>
</evidence>
<reference evidence="13" key="1">
    <citation type="submission" date="2020-11" db="EMBL/GenBank/DDBJ databases">
        <authorList>
            <person name="Tran Van P."/>
        </authorList>
    </citation>
    <scope>NUCLEOTIDE SEQUENCE</scope>
</reference>
<accession>A0A7R9AI84</accession>
<evidence type="ECO:0000256" key="1">
    <source>
        <dbReference type="ARBA" id="ARBA00004167"/>
    </source>
</evidence>
<evidence type="ECO:0000256" key="5">
    <source>
        <dbReference type="ARBA" id="ARBA00022960"/>
    </source>
</evidence>
<feature type="domain" description="Penicillin-binding protein transpeptidase" evidence="11">
    <location>
        <begin position="272"/>
        <end position="359"/>
    </location>
</feature>
<organism evidence="13">
    <name type="scientific">Darwinula stevensoni</name>
    <dbReference type="NCBI Taxonomy" id="69355"/>
    <lineage>
        <taxon>Eukaryota</taxon>
        <taxon>Metazoa</taxon>
        <taxon>Ecdysozoa</taxon>
        <taxon>Arthropoda</taxon>
        <taxon>Crustacea</taxon>
        <taxon>Oligostraca</taxon>
        <taxon>Ostracoda</taxon>
        <taxon>Podocopa</taxon>
        <taxon>Podocopida</taxon>
        <taxon>Darwinulocopina</taxon>
        <taxon>Darwinuloidea</taxon>
        <taxon>Darwinulidae</taxon>
        <taxon>Darwinula</taxon>
    </lineage>
</organism>
<dbReference type="InterPro" id="IPR012338">
    <property type="entry name" value="Beta-lactam/transpept-like"/>
</dbReference>
<dbReference type="GO" id="GO:0005886">
    <property type="term" value="C:plasma membrane"/>
    <property type="evidence" value="ECO:0007669"/>
    <property type="project" value="UniProtKB-SubCell"/>
</dbReference>
<name>A0A7R9AI84_9CRUS</name>
<dbReference type="Pfam" id="PF00905">
    <property type="entry name" value="Transpeptidase"/>
    <property type="match status" value="1"/>
</dbReference>
<sequence>MTELRNMEQELRRFQRRVWVAGGFVLLAFACLLVRLVVLQIVRHDFYFEQAENNRTSVVPIVPHRGWIVDRNGVVLANNYSAYTLEVTPAKANGQDLDALIAELSKILPIEPRDIRRFKKLRAESNSFESIPLRTRLTDEEVARFSANRYRFPGVEVQARLFRRYPLGDVASHVIGYIGRINQKEKEALEEASEETQENYRGTDYIGKLGIEQRYESELHGITGVEEMERSAGGHATRRLGTASSQPGKNIVLSIDVKLQKLVEDMFGDRRGALVAINPENGEILAFVSKPTFDPNIFVEGIDSESWKALNESIYRPLLNRALRGTYPPGSTYKPFMALGALELHKRSPDTIVYDPGYWMF</sequence>
<evidence type="ECO:0000256" key="10">
    <source>
        <dbReference type="SAM" id="Phobius"/>
    </source>
</evidence>
<dbReference type="Gene3D" id="3.40.710.10">
    <property type="entry name" value="DD-peptidase/beta-lactamase superfamily"/>
    <property type="match status" value="1"/>
</dbReference>
<evidence type="ECO:0000259" key="12">
    <source>
        <dbReference type="Pfam" id="PF03717"/>
    </source>
</evidence>
<keyword evidence="7 10" id="KW-1133">Transmembrane helix</keyword>
<dbReference type="GO" id="GO:0008658">
    <property type="term" value="F:penicillin binding"/>
    <property type="evidence" value="ECO:0007669"/>
    <property type="project" value="InterPro"/>
</dbReference>
<dbReference type="InterPro" id="IPR005311">
    <property type="entry name" value="PBP_dimer"/>
</dbReference>
<evidence type="ECO:0000256" key="6">
    <source>
        <dbReference type="ARBA" id="ARBA00022984"/>
    </source>
</evidence>
<evidence type="ECO:0000256" key="8">
    <source>
        <dbReference type="ARBA" id="ARBA00023136"/>
    </source>
</evidence>
<evidence type="ECO:0000256" key="7">
    <source>
        <dbReference type="ARBA" id="ARBA00022989"/>
    </source>
</evidence>
<dbReference type="InterPro" id="IPR001460">
    <property type="entry name" value="PCN-bd_Tpept"/>
</dbReference>
<dbReference type="Proteomes" id="UP000677054">
    <property type="component" value="Unassembled WGS sequence"/>
</dbReference>
<keyword evidence="5" id="KW-0133">Cell shape</keyword>
<dbReference type="OrthoDB" id="10267935at2759"/>
<evidence type="ECO:0008006" key="15">
    <source>
        <dbReference type="Google" id="ProtNLM"/>
    </source>
</evidence>
<dbReference type="GO" id="GO:0008360">
    <property type="term" value="P:regulation of cell shape"/>
    <property type="evidence" value="ECO:0007669"/>
    <property type="project" value="UniProtKB-KW"/>
</dbReference>
<evidence type="ECO:0000256" key="3">
    <source>
        <dbReference type="ARBA" id="ARBA00022475"/>
    </source>
</evidence>
<dbReference type="PROSITE" id="PS51257">
    <property type="entry name" value="PROKAR_LIPOPROTEIN"/>
    <property type="match status" value="1"/>
</dbReference>
<feature type="transmembrane region" description="Helical" evidence="10">
    <location>
        <begin position="20"/>
        <end position="42"/>
    </location>
</feature>
<gene>
    <name evidence="13" type="ORF">DSTB1V02_LOCUS14465</name>
</gene>
<proteinExistence type="predicted"/>
<keyword evidence="9" id="KW-0961">Cell wall biogenesis/degradation</keyword>
<dbReference type="EMBL" id="LR911568">
    <property type="protein sequence ID" value="CAD7254719.1"/>
    <property type="molecule type" value="Genomic_DNA"/>
</dbReference>
<comment type="subcellular location">
    <subcellularLocation>
        <location evidence="2">Cell membrane</location>
    </subcellularLocation>
    <subcellularLocation>
        <location evidence="1">Membrane</location>
        <topology evidence="1">Single-pass membrane protein</topology>
    </subcellularLocation>
</comment>
<dbReference type="InterPro" id="IPR036138">
    <property type="entry name" value="PBP_dimer_sf"/>
</dbReference>
<dbReference type="PANTHER" id="PTHR30627">
    <property type="entry name" value="PEPTIDOGLYCAN D,D-TRANSPEPTIDASE"/>
    <property type="match status" value="1"/>
</dbReference>
<dbReference type="GO" id="GO:0071555">
    <property type="term" value="P:cell wall organization"/>
    <property type="evidence" value="ECO:0007669"/>
    <property type="project" value="UniProtKB-KW"/>
</dbReference>
<dbReference type="EMBL" id="CAJPEV010012050">
    <property type="protein sequence ID" value="CAG0906382.1"/>
    <property type="molecule type" value="Genomic_DNA"/>
</dbReference>
<evidence type="ECO:0000256" key="4">
    <source>
        <dbReference type="ARBA" id="ARBA00022692"/>
    </source>
</evidence>
<keyword evidence="6" id="KW-0573">Peptidoglycan synthesis</keyword>